<name>A0AC60PJJ0_IXOPE</name>
<evidence type="ECO:0000313" key="2">
    <source>
        <dbReference type="Proteomes" id="UP000805193"/>
    </source>
</evidence>
<organism evidence="1 2">
    <name type="scientific">Ixodes persulcatus</name>
    <name type="common">Taiga tick</name>
    <dbReference type="NCBI Taxonomy" id="34615"/>
    <lineage>
        <taxon>Eukaryota</taxon>
        <taxon>Metazoa</taxon>
        <taxon>Ecdysozoa</taxon>
        <taxon>Arthropoda</taxon>
        <taxon>Chelicerata</taxon>
        <taxon>Arachnida</taxon>
        <taxon>Acari</taxon>
        <taxon>Parasitiformes</taxon>
        <taxon>Ixodida</taxon>
        <taxon>Ixodoidea</taxon>
        <taxon>Ixodidae</taxon>
        <taxon>Ixodinae</taxon>
        <taxon>Ixodes</taxon>
    </lineage>
</organism>
<comment type="caution">
    <text evidence="1">The sequence shown here is derived from an EMBL/GenBank/DDBJ whole genome shotgun (WGS) entry which is preliminary data.</text>
</comment>
<reference evidence="1 2" key="1">
    <citation type="journal article" date="2020" name="Cell">
        <title>Large-Scale Comparative Analyses of Tick Genomes Elucidate Their Genetic Diversity and Vector Capacities.</title>
        <authorList>
            <consortium name="Tick Genome and Microbiome Consortium (TIGMIC)"/>
            <person name="Jia N."/>
            <person name="Wang J."/>
            <person name="Shi W."/>
            <person name="Du L."/>
            <person name="Sun Y."/>
            <person name="Zhan W."/>
            <person name="Jiang J.F."/>
            <person name="Wang Q."/>
            <person name="Zhang B."/>
            <person name="Ji P."/>
            <person name="Bell-Sakyi L."/>
            <person name="Cui X.M."/>
            <person name="Yuan T.T."/>
            <person name="Jiang B.G."/>
            <person name="Yang W.F."/>
            <person name="Lam T.T."/>
            <person name="Chang Q.C."/>
            <person name="Ding S.J."/>
            <person name="Wang X.J."/>
            <person name="Zhu J.G."/>
            <person name="Ruan X.D."/>
            <person name="Zhao L."/>
            <person name="Wei J.T."/>
            <person name="Ye R.Z."/>
            <person name="Que T.C."/>
            <person name="Du C.H."/>
            <person name="Zhou Y.H."/>
            <person name="Cheng J.X."/>
            <person name="Dai P.F."/>
            <person name="Guo W.B."/>
            <person name="Han X.H."/>
            <person name="Huang E.J."/>
            <person name="Li L.F."/>
            <person name="Wei W."/>
            <person name="Gao Y.C."/>
            <person name="Liu J.Z."/>
            <person name="Shao H.Z."/>
            <person name="Wang X."/>
            <person name="Wang C.C."/>
            <person name="Yang T.C."/>
            <person name="Huo Q.B."/>
            <person name="Li W."/>
            <person name="Chen H.Y."/>
            <person name="Chen S.E."/>
            <person name="Zhou L.G."/>
            <person name="Ni X.B."/>
            <person name="Tian J.H."/>
            <person name="Sheng Y."/>
            <person name="Liu T."/>
            <person name="Pan Y.S."/>
            <person name="Xia L.Y."/>
            <person name="Li J."/>
            <person name="Zhao F."/>
            <person name="Cao W.C."/>
        </authorList>
    </citation>
    <scope>NUCLEOTIDE SEQUENCE [LARGE SCALE GENOMIC DNA]</scope>
    <source>
        <strain evidence="1">Iper-2018</strain>
    </source>
</reference>
<keyword evidence="2" id="KW-1185">Reference proteome</keyword>
<dbReference type="EMBL" id="JABSTQ010010431">
    <property type="protein sequence ID" value="KAG0421037.1"/>
    <property type="molecule type" value="Genomic_DNA"/>
</dbReference>
<protein>
    <submittedName>
        <fullName evidence="1">Uncharacterized protein</fullName>
    </submittedName>
</protein>
<gene>
    <name evidence="1" type="ORF">HPB47_003060</name>
</gene>
<evidence type="ECO:0000313" key="1">
    <source>
        <dbReference type="EMBL" id="KAG0421037.1"/>
    </source>
</evidence>
<accession>A0AC60PJJ0</accession>
<proteinExistence type="predicted"/>
<sequence length="461" mass="51143">MDLADGESPAAEAIPSGSLAAFQIKLPTFWAKNATVWFAQVEAQFQLHHITSQATKYLHVVSSLPAELADELEDILAAPATSNQYDLLKAAILARKTPPERSRLQHLLNMKELGDQRPSQLLRRMRQLMGDVTTDADTSLLRELFLQRLPHSMVPVQAAAEDMPLDQLANLADRNARQHDRSIIMLLGILIGMAPAVVAVSANPVATLAVLERAENHIGELSKIVWDLKKSLRPRDCGDLLKAGQINSGVYVIFPTSDSKGTSVYCDMKTDGGGWTVIQNRGQYGNSVYYFYRNWTEYANGFGDRDKEYWIGNDVLHTLTSEDRGFSLRIELKNETGESLIANYNIFKVASQANLYKMTVGGYSGPSDSDSFISTNGINFSTFDSDNDNHDSNCATTYKGGWWYAACHISNLNGLNLNGPHASFADGIEWSRRNHVGGLYHYSYPEARMMIREANPMPEAV</sequence>
<dbReference type="Proteomes" id="UP000805193">
    <property type="component" value="Unassembled WGS sequence"/>
</dbReference>